<sequence>MNHFNKAIEIDLDAYADLRPLEFYETDRIVLPLKTNCKFLLRVYPKGSLEEDTLDIGCFLTNNDGPIVVSRVSTDIGGRTYVAEKVHKVSPVQSFITIPHSIVEAQKNRNLTIEVNFADAEDLAEPVPAQEVEANENAAPSPSPSRRRSTPRRVLKADRKVKPQVEQVIVDLQKDALTTTAAGNYVDSAIQEIAGYIGCTWVLRVWPNGIDIKSERHVSVAAVINDAPGFVGSITFEAIGEGENLEVTVNEPIDGEYETTVEKFLPHSQAEKFVFDDQITIKCKIAFKPLP</sequence>
<evidence type="ECO:0000256" key="1">
    <source>
        <dbReference type="SAM" id="MobiDB-lite"/>
    </source>
</evidence>
<feature type="compositionally biased region" description="Basic residues" evidence="1">
    <location>
        <begin position="145"/>
        <end position="154"/>
    </location>
</feature>
<evidence type="ECO:0000313" key="2">
    <source>
        <dbReference type="Proteomes" id="UP000492821"/>
    </source>
</evidence>
<dbReference type="Gene3D" id="2.60.210.10">
    <property type="entry name" value="Apoptosis, Tumor Necrosis Factor Receptor Associated Protein 2, Chain A"/>
    <property type="match status" value="1"/>
</dbReference>
<reference evidence="3" key="2">
    <citation type="submission" date="2020-10" db="UniProtKB">
        <authorList>
            <consortium name="WormBaseParasite"/>
        </authorList>
    </citation>
    <scope>IDENTIFICATION</scope>
</reference>
<feature type="region of interest" description="Disordered" evidence="1">
    <location>
        <begin position="126"/>
        <end position="157"/>
    </location>
</feature>
<dbReference type="InterPro" id="IPR002083">
    <property type="entry name" value="MATH/TRAF_dom"/>
</dbReference>
<evidence type="ECO:0000313" key="3">
    <source>
        <dbReference type="WBParaSite" id="Pan_g18193.t1"/>
    </source>
</evidence>
<dbReference type="SUPFAM" id="SSF49599">
    <property type="entry name" value="TRAF domain-like"/>
    <property type="match status" value="1"/>
</dbReference>
<protein>
    <submittedName>
        <fullName evidence="3">Major sperm protein</fullName>
    </submittedName>
</protein>
<dbReference type="Proteomes" id="UP000492821">
    <property type="component" value="Unassembled WGS sequence"/>
</dbReference>
<organism evidence="2 3">
    <name type="scientific">Panagrellus redivivus</name>
    <name type="common">Microworm</name>
    <dbReference type="NCBI Taxonomy" id="6233"/>
    <lineage>
        <taxon>Eukaryota</taxon>
        <taxon>Metazoa</taxon>
        <taxon>Ecdysozoa</taxon>
        <taxon>Nematoda</taxon>
        <taxon>Chromadorea</taxon>
        <taxon>Rhabditida</taxon>
        <taxon>Tylenchina</taxon>
        <taxon>Panagrolaimomorpha</taxon>
        <taxon>Panagrolaimoidea</taxon>
        <taxon>Panagrolaimidae</taxon>
        <taxon>Panagrellus</taxon>
    </lineage>
</organism>
<proteinExistence type="predicted"/>
<dbReference type="CDD" id="cd00121">
    <property type="entry name" value="MATH"/>
    <property type="match status" value="1"/>
</dbReference>
<dbReference type="AlphaFoldDB" id="A0A7E4VAV7"/>
<accession>A0A7E4VAV7</accession>
<dbReference type="InterPro" id="IPR008974">
    <property type="entry name" value="TRAF-like"/>
</dbReference>
<name>A0A7E4VAV7_PANRE</name>
<keyword evidence="2" id="KW-1185">Reference proteome</keyword>
<dbReference type="WBParaSite" id="Pan_g18193.t1">
    <property type="protein sequence ID" value="Pan_g18193.t1"/>
    <property type="gene ID" value="Pan_g18193"/>
</dbReference>
<reference evidence="2" key="1">
    <citation type="journal article" date="2013" name="Genetics">
        <title>The draft genome and transcriptome of Panagrellus redivivus are shaped by the harsh demands of a free-living lifestyle.</title>
        <authorList>
            <person name="Srinivasan J."/>
            <person name="Dillman A.R."/>
            <person name="Macchietto M.G."/>
            <person name="Heikkinen L."/>
            <person name="Lakso M."/>
            <person name="Fracchia K.M."/>
            <person name="Antoshechkin I."/>
            <person name="Mortazavi A."/>
            <person name="Wong G."/>
            <person name="Sternberg P.W."/>
        </authorList>
    </citation>
    <scope>NUCLEOTIDE SEQUENCE [LARGE SCALE GENOMIC DNA]</scope>
    <source>
        <strain evidence="2">MT8872</strain>
    </source>
</reference>